<dbReference type="InterPro" id="IPR001610">
    <property type="entry name" value="PAC"/>
</dbReference>
<evidence type="ECO:0000313" key="13">
    <source>
        <dbReference type="Proteomes" id="UP000199569"/>
    </source>
</evidence>
<keyword evidence="5" id="KW-0418">Kinase</keyword>
<dbReference type="InterPro" id="IPR000014">
    <property type="entry name" value="PAS"/>
</dbReference>
<dbReference type="PRINTS" id="PR00344">
    <property type="entry name" value="BCTRLSENSOR"/>
</dbReference>
<dbReference type="SMART" id="SM00387">
    <property type="entry name" value="HATPase_c"/>
    <property type="match status" value="1"/>
</dbReference>
<keyword evidence="7" id="KW-0175">Coiled coil</keyword>
<dbReference type="InterPro" id="IPR003661">
    <property type="entry name" value="HisK_dim/P_dom"/>
</dbReference>
<dbReference type="PROSITE" id="PS50112">
    <property type="entry name" value="PAS"/>
    <property type="match status" value="2"/>
</dbReference>
<dbReference type="SMART" id="SM00086">
    <property type="entry name" value="PAC"/>
    <property type="match status" value="3"/>
</dbReference>
<dbReference type="InterPro" id="IPR003594">
    <property type="entry name" value="HATPase_dom"/>
</dbReference>
<dbReference type="InterPro" id="IPR003018">
    <property type="entry name" value="GAF"/>
</dbReference>
<dbReference type="CDD" id="cd00130">
    <property type="entry name" value="PAS"/>
    <property type="match status" value="2"/>
</dbReference>
<dbReference type="SMART" id="SM00065">
    <property type="entry name" value="GAF"/>
    <property type="match status" value="1"/>
</dbReference>
<dbReference type="SMART" id="SM00388">
    <property type="entry name" value="HisKA"/>
    <property type="match status" value="1"/>
</dbReference>
<feature type="modified residue" description="4-aspartylphosphate" evidence="6">
    <location>
        <position position="916"/>
    </location>
</feature>
<dbReference type="Proteomes" id="UP000199569">
    <property type="component" value="Unassembled WGS sequence"/>
</dbReference>
<evidence type="ECO:0000256" key="3">
    <source>
        <dbReference type="ARBA" id="ARBA00022553"/>
    </source>
</evidence>
<dbReference type="EMBL" id="FMVJ01000008">
    <property type="protein sequence ID" value="SCY92486.1"/>
    <property type="molecule type" value="Genomic_DNA"/>
</dbReference>
<feature type="coiled-coil region" evidence="7">
    <location>
        <begin position="450"/>
        <end position="477"/>
    </location>
</feature>
<feature type="domain" description="Response regulatory" evidence="9">
    <location>
        <begin position="865"/>
        <end position="978"/>
    </location>
</feature>
<dbReference type="InterPro" id="IPR013655">
    <property type="entry name" value="PAS_fold_3"/>
</dbReference>
<gene>
    <name evidence="12" type="ORF">SAMN02927923_02858</name>
</gene>
<dbReference type="CDD" id="cd00082">
    <property type="entry name" value="HisKA"/>
    <property type="match status" value="1"/>
</dbReference>
<evidence type="ECO:0000256" key="6">
    <source>
        <dbReference type="PROSITE-ProRule" id="PRU00169"/>
    </source>
</evidence>
<dbReference type="EC" id="2.7.13.3" evidence="2"/>
<keyword evidence="4" id="KW-0808">Transferase</keyword>
<dbReference type="InterPro" id="IPR029016">
    <property type="entry name" value="GAF-like_dom_sf"/>
</dbReference>
<dbReference type="InterPro" id="IPR000700">
    <property type="entry name" value="PAS-assoc_C"/>
</dbReference>
<evidence type="ECO:0000259" key="10">
    <source>
        <dbReference type="PROSITE" id="PS50112"/>
    </source>
</evidence>
<feature type="domain" description="PAC" evidence="11">
    <location>
        <begin position="406"/>
        <end position="459"/>
    </location>
</feature>
<dbReference type="Gene3D" id="3.30.450.40">
    <property type="match status" value="1"/>
</dbReference>
<dbReference type="SUPFAM" id="SSF55785">
    <property type="entry name" value="PYP-like sensor domain (PAS domain)"/>
    <property type="match status" value="3"/>
</dbReference>
<dbReference type="SMART" id="SM00091">
    <property type="entry name" value="PAS"/>
    <property type="match status" value="3"/>
</dbReference>
<dbReference type="FunFam" id="3.30.450.20:FF:000099">
    <property type="entry name" value="Sensory box sensor histidine kinase"/>
    <property type="match status" value="1"/>
</dbReference>
<dbReference type="InterPro" id="IPR005467">
    <property type="entry name" value="His_kinase_dom"/>
</dbReference>
<dbReference type="InterPro" id="IPR004358">
    <property type="entry name" value="Sig_transdc_His_kin-like_C"/>
</dbReference>
<dbReference type="SUPFAM" id="SSF52172">
    <property type="entry name" value="CheY-like"/>
    <property type="match status" value="1"/>
</dbReference>
<feature type="domain" description="PAS" evidence="10">
    <location>
        <begin position="497"/>
        <end position="533"/>
    </location>
</feature>
<dbReference type="SUPFAM" id="SSF55874">
    <property type="entry name" value="ATPase domain of HSP90 chaperone/DNA topoisomerase II/histidine kinase"/>
    <property type="match status" value="1"/>
</dbReference>
<feature type="domain" description="Histidine kinase" evidence="8">
    <location>
        <begin position="619"/>
        <end position="840"/>
    </location>
</feature>
<proteinExistence type="predicted"/>
<dbReference type="PROSITE" id="PS50110">
    <property type="entry name" value="RESPONSE_REGULATORY"/>
    <property type="match status" value="1"/>
</dbReference>
<evidence type="ECO:0000256" key="2">
    <source>
        <dbReference type="ARBA" id="ARBA00012438"/>
    </source>
</evidence>
<dbReference type="InterPro" id="IPR013656">
    <property type="entry name" value="PAS_4"/>
</dbReference>
<dbReference type="InterPro" id="IPR036890">
    <property type="entry name" value="HATPase_C_sf"/>
</dbReference>
<dbReference type="SMART" id="SM00448">
    <property type="entry name" value="REC"/>
    <property type="match status" value="1"/>
</dbReference>
<dbReference type="PROSITE" id="PS50113">
    <property type="entry name" value="PAC"/>
    <property type="match status" value="1"/>
</dbReference>
<organism evidence="12 13">
    <name type="scientific">Microvirga guangxiensis</name>
    <dbReference type="NCBI Taxonomy" id="549386"/>
    <lineage>
        <taxon>Bacteria</taxon>
        <taxon>Pseudomonadati</taxon>
        <taxon>Pseudomonadota</taxon>
        <taxon>Alphaproteobacteria</taxon>
        <taxon>Hyphomicrobiales</taxon>
        <taxon>Methylobacteriaceae</taxon>
        <taxon>Microvirga</taxon>
    </lineage>
</organism>
<dbReference type="SUPFAM" id="SSF47384">
    <property type="entry name" value="Homodimeric domain of signal transducing histidine kinase"/>
    <property type="match status" value="1"/>
</dbReference>
<evidence type="ECO:0000256" key="7">
    <source>
        <dbReference type="SAM" id="Coils"/>
    </source>
</evidence>
<sequence length="984" mass="108556">MDDRPVPAADRGFLVDGGTMGALMRGHDWSTSPLGAPETWPQTLRTVTSLLLTSKFPMFVAWGEGLGFLYNDAYAEILGAKHPAALGERFHDIWAEIWPDISPLIDAALAGEASYRENLPLLVKRKGFDEEAWFTFSYSPVRDESGQVAGMFCAVAETTGQVLAERRQSFRIKLEEALGDLTDPRAIMAAAAEALGLYLRANRTGYSEVQADGETIVCETCYADGVEPLIGTFALSSFGPESIARQRSGQTEVCDSIAADPRQTHATWAAIETDAFVSVPLVRDGRFTASLYVNFRDAHQWSSEEVALIEDAASRTWSAVERARAEEHLRESEAQFRLMADAVPQIVWITDGEGRTQFFNRQWSSYTGVTYEPTTAADVAANYVHPDDGMATMAAFNEARRTGGTFSVEHRIRSAAGEYRWFLVRGEPYRDPGTSEIVRWFGASVDIHDRKLMEEALRESEERLRDLNATLEERVAARTAERNHLWTLTEDMLARADYGGQMSAVNPAWTRVLGWSEQELLTNPYADIIHPDDVGVTVAALLSMGETKQPTRFENRILTSSGEWKPIGWTVSPEPDGQNFIAVGRNLADYRAREQLLLEAQEALRQSQKLEAVGQLTGGVAHDFNNLLTIIRSSVEFLRRPDLPEERRRRYIDAITDTVDRAAKLTGQLLAFARRQALKPEVFDVPERIQAVTDMLRTIVGSRIKTITDISCERCFVEADVVQFETALVNMAVNARDAMDGEGTLTVHVDALAHMPSIRGHAGAPGKFVAVSISDTGSGIPTDKLSQIFEPFFTTKEVGKGTGLGLSQVYGFAKQSGGDVAVESGLGKGTTFTLYLPKVEREAGADETAVYARTGGQQEDGRGCRVLVVEDNLEVGQFATQLLQDLGYETAWAANATEALDLLENNHTRFDVVFSDVVMPGMSGIELGREIRQRYPALPVVLTSGYSHVLAEEGRHGFELLHKPYAVEDVSRVLRRVTRRSGSG</sequence>
<dbReference type="InterPro" id="IPR035965">
    <property type="entry name" value="PAS-like_dom_sf"/>
</dbReference>
<evidence type="ECO:0000259" key="8">
    <source>
        <dbReference type="PROSITE" id="PS50109"/>
    </source>
</evidence>
<dbReference type="Pfam" id="PF02518">
    <property type="entry name" value="HATPase_c"/>
    <property type="match status" value="1"/>
</dbReference>
<dbReference type="Gene3D" id="3.40.50.2300">
    <property type="match status" value="1"/>
</dbReference>
<name>A0A1G5JVX6_9HYPH</name>
<dbReference type="AlphaFoldDB" id="A0A1G5JVX6"/>
<comment type="catalytic activity">
    <reaction evidence="1">
        <text>ATP + protein L-histidine = ADP + protein N-phospho-L-histidine.</text>
        <dbReference type="EC" id="2.7.13.3"/>
    </reaction>
</comment>
<keyword evidence="3 6" id="KW-0597">Phosphoprotein</keyword>
<evidence type="ECO:0000313" key="12">
    <source>
        <dbReference type="EMBL" id="SCY92486.1"/>
    </source>
</evidence>
<dbReference type="PANTHER" id="PTHR43065:SF49">
    <property type="entry name" value="HISTIDINE KINASE"/>
    <property type="match status" value="1"/>
</dbReference>
<dbReference type="NCBIfam" id="TIGR00229">
    <property type="entry name" value="sensory_box"/>
    <property type="match status" value="2"/>
</dbReference>
<dbReference type="Pfam" id="PF00512">
    <property type="entry name" value="HisKA"/>
    <property type="match status" value="1"/>
</dbReference>
<reference evidence="12 13" key="1">
    <citation type="submission" date="2016-10" db="EMBL/GenBank/DDBJ databases">
        <authorList>
            <person name="de Groot N.N."/>
        </authorList>
    </citation>
    <scope>NUCLEOTIDE SEQUENCE [LARGE SCALE GENOMIC DNA]</scope>
    <source>
        <strain evidence="12 13">CGMCC 1.7666</strain>
    </source>
</reference>
<dbReference type="SUPFAM" id="SSF55781">
    <property type="entry name" value="GAF domain-like"/>
    <property type="match status" value="1"/>
</dbReference>
<evidence type="ECO:0000259" key="9">
    <source>
        <dbReference type="PROSITE" id="PS50110"/>
    </source>
</evidence>
<dbReference type="Pfam" id="PF01590">
    <property type="entry name" value="GAF"/>
    <property type="match status" value="1"/>
</dbReference>
<dbReference type="Gene3D" id="3.30.565.10">
    <property type="entry name" value="Histidine kinase-like ATPase, C-terminal domain"/>
    <property type="match status" value="1"/>
</dbReference>
<dbReference type="InterPro" id="IPR001789">
    <property type="entry name" value="Sig_transdc_resp-reg_receiver"/>
</dbReference>
<dbReference type="PROSITE" id="PS50109">
    <property type="entry name" value="HIS_KIN"/>
    <property type="match status" value="1"/>
</dbReference>
<dbReference type="GO" id="GO:0000155">
    <property type="term" value="F:phosphorelay sensor kinase activity"/>
    <property type="evidence" value="ECO:0007669"/>
    <property type="project" value="InterPro"/>
</dbReference>
<dbReference type="PANTHER" id="PTHR43065">
    <property type="entry name" value="SENSOR HISTIDINE KINASE"/>
    <property type="match status" value="1"/>
</dbReference>
<accession>A0A1G5JVX6</accession>
<evidence type="ECO:0000256" key="5">
    <source>
        <dbReference type="ARBA" id="ARBA00022777"/>
    </source>
</evidence>
<dbReference type="Pfam" id="PF08448">
    <property type="entry name" value="PAS_4"/>
    <property type="match status" value="1"/>
</dbReference>
<feature type="domain" description="PAS" evidence="10">
    <location>
        <begin position="332"/>
        <end position="403"/>
    </location>
</feature>
<dbReference type="InterPro" id="IPR036097">
    <property type="entry name" value="HisK_dim/P_sf"/>
</dbReference>
<evidence type="ECO:0000259" key="11">
    <source>
        <dbReference type="PROSITE" id="PS50113"/>
    </source>
</evidence>
<dbReference type="InterPro" id="IPR011006">
    <property type="entry name" value="CheY-like_superfamily"/>
</dbReference>
<dbReference type="Gene3D" id="3.30.450.20">
    <property type="entry name" value="PAS domain"/>
    <property type="match status" value="3"/>
</dbReference>
<evidence type="ECO:0000256" key="4">
    <source>
        <dbReference type="ARBA" id="ARBA00022679"/>
    </source>
</evidence>
<dbReference type="Pfam" id="PF08447">
    <property type="entry name" value="PAS_3"/>
    <property type="match status" value="2"/>
</dbReference>
<evidence type="ECO:0000256" key="1">
    <source>
        <dbReference type="ARBA" id="ARBA00000085"/>
    </source>
</evidence>
<dbReference type="Gene3D" id="1.10.287.130">
    <property type="match status" value="1"/>
</dbReference>
<dbReference type="Pfam" id="PF00072">
    <property type="entry name" value="Response_reg"/>
    <property type="match status" value="1"/>
</dbReference>
<keyword evidence="13" id="KW-1185">Reference proteome</keyword>
<dbReference type="STRING" id="549386.SAMN02927923_02858"/>
<protein>
    <recommendedName>
        <fullName evidence="2">histidine kinase</fullName>
        <ecNumber evidence="2">2.7.13.3</ecNumber>
    </recommendedName>
</protein>